<gene>
    <name evidence="1" type="ORF">FYJ25_00210</name>
</gene>
<comment type="caution">
    <text evidence="1">The sequence shown here is derived from an EMBL/GenBank/DDBJ whole genome shotgun (WGS) entry which is preliminary data.</text>
</comment>
<dbReference type="AlphaFoldDB" id="A0A6N7Y8R2"/>
<protein>
    <submittedName>
        <fullName evidence="1">Uncharacterized protein</fullName>
    </submittedName>
</protein>
<dbReference type="RefSeq" id="WP_154580222.1">
    <property type="nucleotide sequence ID" value="NZ_VULP01000001.1"/>
</dbReference>
<name>A0A6N7Y8R2_9FIRM</name>
<dbReference type="EMBL" id="VULP01000001">
    <property type="protein sequence ID" value="MSU80823.1"/>
    <property type="molecule type" value="Genomic_DNA"/>
</dbReference>
<proteinExistence type="predicted"/>
<evidence type="ECO:0000313" key="1">
    <source>
        <dbReference type="EMBL" id="MSU80823.1"/>
    </source>
</evidence>
<organism evidence="1 2">
    <name type="scientific">Anaerobutyricum soehngenii</name>
    <dbReference type="NCBI Taxonomy" id="105843"/>
    <lineage>
        <taxon>Bacteria</taxon>
        <taxon>Bacillati</taxon>
        <taxon>Bacillota</taxon>
        <taxon>Clostridia</taxon>
        <taxon>Lachnospirales</taxon>
        <taxon>Lachnospiraceae</taxon>
        <taxon>Anaerobutyricum</taxon>
    </lineage>
</organism>
<accession>A0A6N7Y8R2</accession>
<sequence length="158" mass="18064">MREMKRKYIENFAKENKYMTQIDKDVDMDAALSALSTLSANVEAISESDELKELVHSIPVGYSVYNPVVKFTKRAKNGRYDNLSDEEYCAKLDDVNIIGSLLHEKHGDDFINVDMRDAYARMLEAAVQVQTCLKQMHDIAMFLKVSDAVNVFEDEDKN</sequence>
<dbReference type="Proteomes" id="UP000433359">
    <property type="component" value="Unassembled WGS sequence"/>
</dbReference>
<reference evidence="1 2" key="1">
    <citation type="submission" date="2019-08" db="EMBL/GenBank/DDBJ databases">
        <title>In-depth cultivation of the pig gut microbiome towards novel bacterial diversity and tailored functional studies.</title>
        <authorList>
            <person name="Wylensek D."/>
            <person name="Hitch T.C.A."/>
            <person name="Clavel T."/>
        </authorList>
    </citation>
    <scope>NUCLEOTIDE SEQUENCE [LARGE SCALE GENOMIC DNA]</scope>
    <source>
        <strain evidence="1 2">BSM-383-APC-4H</strain>
    </source>
</reference>
<evidence type="ECO:0000313" key="2">
    <source>
        <dbReference type="Proteomes" id="UP000433359"/>
    </source>
</evidence>